<evidence type="ECO:0000313" key="8">
    <source>
        <dbReference type="Proteomes" id="UP000005801"/>
    </source>
</evidence>
<dbReference type="InterPro" id="IPR013249">
    <property type="entry name" value="RNA_pol_sigma70_r4_t2"/>
</dbReference>
<comment type="caution">
    <text evidence="7">The sequence shown here is derived from an EMBL/GenBank/DDBJ whole genome shotgun (WGS) entry which is preliminary data.</text>
</comment>
<sequence length="175" mass="19543">MDDEVIIALLRGDQAAMEAFFRRHYRWALGYARRRGAGEDAADIVHDVFADLFERPPNGLGKVADRAVLAVMISDRVKWAWRKATRARKVPLLSDLLGPGTDLSALARRRRLGREVVEAMARLGTTQRRLLEQRFFEDVRAVDIAAQTGRTAAAVRAAVFRAQASLRMELGLKGS</sequence>
<keyword evidence="2" id="KW-0805">Transcription regulation</keyword>
<dbReference type="PANTHER" id="PTHR43133:SF8">
    <property type="entry name" value="RNA POLYMERASE SIGMA FACTOR HI_1459-RELATED"/>
    <property type="match status" value="1"/>
</dbReference>
<name>A6G9P4_9BACT</name>
<evidence type="ECO:0000313" key="7">
    <source>
        <dbReference type="EMBL" id="EDM77438.1"/>
    </source>
</evidence>
<dbReference type="Gene3D" id="1.10.1740.10">
    <property type="match status" value="1"/>
</dbReference>
<dbReference type="OrthoDB" id="3783006at2"/>
<feature type="domain" description="RNA polymerase sigma factor 70 region 4 type 2" evidence="6">
    <location>
        <begin position="115"/>
        <end position="162"/>
    </location>
</feature>
<evidence type="ECO:0000256" key="1">
    <source>
        <dbReference type="ARBA" id="ARBA00010641"/>
    </source>
</evidence>
<dbReference type="InterPro" id="IPR013324">
    <property type="entry name" value="RNA_pol_sigma_r3/r4-like"/>
</dbReference>
<comment type="similarity">
    <text evidence="1">Belongs to the sigma-70 factor family. ECF subfamily.</text>
</comment>
<evidence type="ECO:0000256" key="3">
    <source>
        <dbReference type="ARBA" id="ARBA00023082"/>
    </source>
</evidence>
<keyword evidence="5" id="KW-0804">Transcription</keyword>
<keyword evidence="3" id="KW-0731">Sigma factor</keyword>
<reference evidence="7 8" key="1">
    <citation type="submission" date="2007-06" db="EMBL/GenBank/DDBJ databases">
        <authorList>
            <person name="Shimkets L."/>
            <person name="Ferriera S."/>
            <person name="Johnson J."/>
            <person name="Kravitz S."/>
            <person name="Beeson K."/>
            <person name="Sutton G."/>
            <person name="Rogers Y.-H."/>
            <person name="Friedman R."/>
            <person name="Frazier M."/>
            <person name="Venter J.C."/>
        </authorList>
    </citation>
    <scope>NUCLEOTIDE SEQUENCE [LARGE SCALE GENOMIC DNA]</scope>
    <source>
        <strain evidence="7 8">SIR-1</strain>
    </source>
</reference>
<dbReference type="NCBIfam" id="TIGR02937">
    <property type="entry name" value="sigma70-ECF"/>
    <property type="match status" value="1"/>
</dbReference>
<dbReference type="Pfam" id="PF08281">
    <property type="entry name" value="Sigma70_r4_2"/>
    <property type="match status" value="1"/>
</dbReference>
<dbReference type="EMBL" id="ABCS01000046">
    <property type="protein sequence ID" value="EDM77438.1"/>
    <property type="molecule type" value="Genomic_DNA"/>
</dbReference>
<evidence type="ECO:0000259" key="6">
    <source>
        <dbReference type="Pfam" id="PF08281"/>
    </source>
</evidence>
<dbReference type="InterPro" id="IPR036388">
    <property type="entry name" value="WH-like_DNA-bd_sf"/>
</dbReference>
<dbReference type="SUPFAM" id="SSF88946">
    <property type="entry name" value="Sigma2 domain of RNA polymerase sigma factors"/>
    <property type="match status" value="1"/>
</dbReference>
<dbReference type="InterPro" id="IPR014284">
    <property type="entry name" value="RNA_pol_sigma-70_dom"/>
</dbReference>
<dbReference type="InterPro" id="IPR013325">
    <property type="entry name" value="RNA_pol_sigma_r2"/>
</dbReference>
<dbReference type="GO" id="GO:0006352">
    <property type="term" value="P:DNA-templated transcription initiation"/>
    <property type="evidence" value="ECO:0007669"/>
    <property type="project" value="InterPro"/>
</dbReference>
<evidence type="ECO:0000256" key="4">
    <source>
        <dbReference type="ARBA" id="ARBA00023125"/>
    </source>
</evidence>
<dbReference type="RefSeq" id="WP_006973436.1">
    <property type="nucleotide sequence ID" value="NZ_ABCS01000046.1"/>
</dbReference>
<dbReference type="Proteomes" id="UP000005801">
    <property type="component" value="Unassembled WGS sequence"/>
</dbReference>
<dbReference type="PANTHER" id="PTHR43133">
    <property type="entry name" value="RNA POLYMERASE ECF-TYPE SIGMA FACTO"/>
    <property type="match status" value="1"/>
</dbReference>
<gene>
    <name evidence="7" type="ORF">PPSIR1_38024</name>
</gene>
<protein>
    <recommendedName>
        <fullName evidence="6">RNA polymerase sigma factor 70 region 4 type 2 domain-containing protein</fullName>
    </recommendedName>
</protein>
<dbReference type="Gene3D" id="1.10.10.10">
    <property type="entry name" value="Winged helix-like DNA-binding domain superfamily/Winged helix DNA-binding domain"/>
    <property type="match status" value="1"/>
</dbReference>
<organism evidence="7 8">
    <name type="scientific">Plesiocystis pacifica SIR-1</name>
    <dbReference type="NCBI Taxonomy" id="391625"/>
    <lineage>
        <taxon>Bacteria</taxon>
        <taxon>Pseudomonadati</taxon>
        <taxon>Myxococcota</taxon>
        <taxon>Polyangia</taxon>
        <taxon>Nannocystales</taxon>
        <taxon>Nannocystaceae</taxon>
        <taxon>Plesiocystis</taxon>
    </lineage>
</organism>
<dbReference type="AlphaFoldDB" id="A6G9P4"/>
<accession>A6G9P4</accession>
<dbReference type="GO" id="GO:0016987">
    <property type="term" value="F:sigma factor activity"/>
    <property type="evidence" value="ECO:0007669"/>
    <property type="project" value="UniProtKB-KW"/>
</dbReference>
<evidence type="ECO:0000256" key="2">
    <source>
        <dbReference type="ARBA" id="ARBA00023015"/>
    </source>
</evidence>
<dbReference type="SUPFAM" id="SSF88659">
    <property type="entry name" value="Sigma3 and sigma4 domains of RNA polymerase sigma factors"/>
    <property type="match status" value="1"/>
</dbReference>
<keyword evidence="4" id="KW-0238">DNA-binding</keyword>
<keyword evidence="8" id="KW-1185">Reference proteome</keyword>
<proteinExistence type="inferred from homology"/>
<dbReference type="GO" id="GO:0003677">
    <property type="term" value="F:DNA binding"/>
    <property type="evidence" value="ECO:0007669"/>
    <property type="project" value="UniProtKB-KW"/>
</dbReference>
<dbReference type="InterPro" id="IPR039425">
    <property type="entry name" value="RNA_pol_sigma-70-like"/>
</dbReference>
<evidence type="ECO:0000256" key="5">
    <source>
        <dbReference type="ARBA" id="ARBA00023163"/>
    </source>
</evidence>